<evidence type="ECO:0000313" key="2">
    <source>
        <dbReference type="EMBL" id="ETJ20961.1"/>
    </source>
</evidence>
<sequence length="69" mass="7851">MSKQLQVQINKVKTHHKVIPIQLIMNITIILAKMSIIVTQIIIILEIIAAVATKQADILYHTAAMYYLH</sequence>
<evidence type="ECO:0008006" key="3">
    <source>
        <dbReference type="Google" id="ProtNLM"/>
    </source>
</evidence>
<keyword evidence="1" id="KW-0472">Membrane</keyword>
<accession>W1WSU3</accession>
<proteinExistence type="predicted"/>
<evidence type="ECO:0000256" key="1">
    <source>
        <dbReference type="SAM" id="Phobius"/>
    </source>
</evidence>
<feature type="transmembrane region" description="Helical" evidence="1">
    <location>
        <begin position="21"/>
        <end position="45"/>
    </location>
</feature>
<organism evidence="2">
    <name type="scientific">human gut metagenome</name>
    <dbReference type="NCBI Taxonomy" id="408170"/>
    <lineage>
        <taxon>unclassified sequences</taxon>
        <taxon>metagenomes</taxon>
        <taxon>organismal metagenomes</taxon>
    </lineage>
</organism>
<protein>
    <recommendedName>
        <fullName evidence="3">Transmembrane protein</fullName>
    </recommendedName>
</protein>
<dbReference type="AlphaFoldDB" id="W1WSU3"/>
<name>W1WSU3_9ZZZZ</name>
<reference evidence="2" key="1">
    <citation type="submission" date="2013-12" db="EMBL/GenBank/DDBJ databases">
        <title>A Varibaculum cambriense genome reconstructed from a premature infant gut community with otherwise low bacterial novelty that shifts toward anaerobic metabolism during the third week of life.</title>
        <authorList>
            <person name="Brown C.T."/>
            <person name="Sharon I."/>
            <person name="Thomas B.C."/>
            <person name="Castelle C.J."/>
            <person name="Morowitz M.J."/>
            <person name="Banfield J.F."/>
        </authorList>
    </citation>
    <scope>NUCLEOTIDE SEQUENCE</scope>
</reference>
<keyword evidence="1" id="KW-1133">Transmembrane helix</keyword>
<dbReference type="EMBL" id="AZMM01018365">
    <property type="protein sequence ID" value="ETJ20961.1"/>
    <property type="molecule type" value="Genomic_DNA"/>
</dbReference>
<gene>
    <name evidence="2" type="ORF">Q604_UNBC18365G0001</name>
</gene>
<keyword evidence="1" id="KW-0812">Transmembrane</keyword>
<comment type="caution">
    <text evidence="2">The sequence shown here is derived from an EMBL/GenBank/DDBJ whole genome shotgun (WGS) entry which is preliminary data.</text>
</comment>